<reference evidence="2" key="1">
    <citation type="submission" date="2022-11" db="EMBL/GenBank/DDBJ databases">
        <authorList>
            <person name="Petersen C."/>
        </authorList>
    </citation>
    <scope>NUCLEOTIDE SEQUENCE</scope>
    <source>
        <strain evidence="2">IBT 20477</strain>
    </source>
</reference>
<evidence type="ECO:0000313" key="3">
    <source>
        <dbReference type="Proteomes" id="UP001150942"/>
    </source>
</evidence>
<organism evidence="2 3">
    <name type="scientific">Penicillium cf. viridicatum</name>
    <dbReference type="NCBI Taxonomy" id="2972119"/>
    <lineage>
        <taxon>Eukaryota</taxon>
        <taxon>Fungi</taxon>
        <taxon>Dikarya</taxon>
        <taxon>Ascomycota</taxon>
        <taxon>Pezizomycotina</taxon>
        <taxon>Eurotiomycetes</taxon>
        <taxon>Eurotiomycetidae</taxon>
        <taxon>Eurotiales</taxon>
        <taxon>Aspergillaceae</taxon>
        <taxon>Penicillium</taxon>
    </lineage>
</organism>
<feature type="compositionally biased region" description="Polar residues" evidence="1">
    <location>
        <begin position="60"/>
        <end position="71"/>
    </location>
</feature>
<sequence>MHPSPEWDHVVITQPRRSQSMITEGYLIGSNSECAINARYQSNQYTRGNSKGPCSKDGKANNSDSNGSDGD</sequence>
<gene>
    <name evidence="2" type="ORF">N7449_011841</name>
</gene>
<dbReference type="Proteomes" id="UP001150942">
    <property type="component" value="Unassembled WGS sequence"/>
</dbReference>
<proteinExistence type="predicted"/>
<feature type="region of interest" description="Disordered" evidence="1">
    <location>
        <begin position="44"/>
        <end position="71"/>
    </location>
</feature>
<dbReference type="EMBL" id="JAPQKQ010000009">
    <property type="protein sequence ID" value="KAJ5181694.1"/>
    <property type="molecule type" value="Genomic_DNA"/>
</dbReference>
<accession>A0A9W9IMG6</accession>
<dbReference type="AlphaFoldDB" id="A0A9W9IMG6"/>
<comment type="caution">
    <text evidence="2">The sequence shown here is derived from an EMBL/GenBank/DDBJ whole genome shotgun (WGS) entry which is preliminary data.</text>
</comment>
<name>A0A9W9IMG6_9EURO</name>
<protein>
    <submittedName>
        <fullName evidence="2">Uncharacterized protein</fullName>
    </submittedName>
</protein>
<reference evidence="2" key="2">
    <citation type="journal article" date="2023" name="IMA Fungus">
        <title>Comparative genomic study of the Penicillium genus elucidates a diverse pangenome and 15 lateral gene transfer events.</title>
        <authorList>
            <person name="Petersen C."/>
            <person name="Sorensen T."/>
            <person name="Nielsen M.R."/>
            <person name="Sondergaard T.E."/>
            <person name="Sorensen J.L."/>
            <person name="Fitzpatrick D.A."/>
            <person name="Frisvad J.C."/>
            <person name="Nielsen K.L."/>
        </authorList>
    </citation>
    <scope>NUCLEOTIDE SEQUENCE</scope>
    <source>
        <strain evidence="2">IBT 20477</strain>
    </source>
</reference>
<keyword evidence="3" id="KW-1185">Reference proteome</keyword>
<dbReference type="OrthoDB" id="10505536at2759"/>
<evidence type="ECO:0000313" key="2">
    <source>
        <dbReference type="EMBL" id="KAJ5181694.1"/>
    </source>
</evidence>
<evidence type="ECO:0000256" key="1">
    <source>
        <dbReference type="SAM" id="MobiDB-lite"/>
    </source>
</evidence>